<keyword evidence="3" id="KW-1185">Reference proteome</keyword>
<dbReference type="STRING" id="1073327.SAMN04488108_2217"/>
<dbReference type="EMBL" id="FRXN01000003">
    <property type="protein sequence ID" value="SHO62647.1"/>
    <property type="molecule type" value="Genomic_DNA"/>
</dbReference>
<feature type="transmembrane region" description="Helical" evidence="1">
    <location>
        <begin position="36"/>
        <end position="55"/>
    </location>
</feature>
<sequence>MKKYLKLIPFLIGLFIGIITYWFQPYNQTELGGISIWLIIGALSFIGALIFSFLNEPKAFRLAFFISLGVLLANLIRIFYDIQFWDPTSHNLAPFELIFAFVCSFPSALVGAYIGAFIPISFKS</sequence>
<dbReference type="AlphaFoldDB" id="A0A1M7ZCP3"/>
<evidence type="ECO:0000313" key="2">
    <source>
        <dbReference type="EMBL" id="SHO62647.1"/>
    </source>
</evidence>
<keyword evidence="1" id="KW-0812">Transmembrane</keyword>
<keyword evidence="1" id="KW-1133">Transmembrane helix</keyword>
<feature type="transmembrane region" description="Helical" evidence="1">
    <location>
        <begin position="92"/>
        <end position="118"/>
    </location>
</feature>
<feature type="transmembrane region" description="Helical" evidence="1">
    <location>
        <begin position="7"/>
        <end position="24"/>
    </location>
</feature>
<accession>A0A1M7ZCP3</accession>
<protein>
    <submittedName>
        <fullName evidence="2">Uncharacterized protein</fullName>
    </submittedName>
</protein>
<name>A0A1M7ZCP3_9BACT</name>
<keyword evidence="1" id="KW-0472">Membrane</keyword>
<gene>
    <name evidence="2" type="ORF">SAMN04488108_2217</name>
</gene>
<feature type="transmembrane region" description="Helical" evidence="1">
    <location>
        <begin position="62"/>
        <end position="80"/>
    </location>
</feature>
<evidence type="ECO:0000256" key="1">
    <source>
        <dbReference type="SAM" id="Phobius"/>
    </source>
</evidence>
<evidence type="ECO:0000313" key="3">
    <source>
        <dbReference type="Proteomes" id="UP000184609"/>
    </source>
</evidence>
<organism evidence="2 3">
    <name type="scientific">Algoriphagus zhangzhouensis</name>
    <dbReference type="NCBI Taxonomy" id="1073327"/>
    <lineage>
        <taxon>Bacteria</taxon>
        <taxon>Pseudomonadati</taxon>
        <taxon>Bacteroidota</taxon>
        <taxon>Cytophagia</taxon>
        <taxon>Cytophagales</taxon>
        <taxon>Cyclobacteriaceae</taxon>
        <taxon>Algoriphagus</taxon>
    </lineage>
</organism>
<dbReference type="Proteomes" id="UP000184609">
    <property type="component" value="Unassembled WGS sequence"/>
</dbReference>
<proteinExistence type="predicted"/>
<reference evidence="3" key="1">
    <citation type="submission" date="2016-12" db="EMBL/GenBank/DDBJ databases">
        <authorList>
            <person name="Varghese N."/>
            <person name="Submissions S."/>
        </authorList>
    </citation>
    <scope>NUCLEOTIDE SEQUENCE [LARGE SCALE GENOMIC DNA]</scope>
    <source>
        <strain evidence="3">DSM 25035</strain>
    </source>
</reference>